<dbReference type="Proteomes" id="UP000214720">
    <property type="component" value="Unassembled WGS sequence"/>
</dbReference>
<dbReference type="OrthoDB" id="9774747at2"/>
<dbReference type="eggNOG" id="COG2206">
    <property type="taxonomic scope" value="Bacteria"/>
</dbReference>
<dbReference type="NCBIfam" id="TIGR00277">
    <property type="entry name" value="HDIG"/>
    <property type="match status" value="1"/>
</dbReference>
<dbReference type="Pfam" id="PF13487">
    <property type="entry name" value="HD_5"/>
    <property type="match status" value="1"/>
</dbReference>
<feature type="domain" description="HD-GYP" evidence="1">
    <location>
        <begin position="148"/>
        <end position="342"/>
    </location>
</feature>
<dbReference type="GO" id="GO:0008081">
    <property type="term" value="F:phosphoric diester hydrolase activity"/>
    <property type="evidence" value="ECO:0007669"/>
    <property type="project" value="UniProtKB-ARBA"/>
</dbReference>
<dbReference type="PANTHER" id="PTHR43155">
    <property type="entry name" value="CYCLIC DI-GMP PHOSPHODIESTERASE PA4108-RELATED"/>
    <property type="match status" value="1"/>
</dbReference>
<reference evidence="3" key="1">
    <citation type="submission" date="2017-01" db="EMBL/GenBank/DDBJ databases">
        <title>Genome Analysis of Deinococcus marmoris KOPRI26562.</title>
        <authorList>
            <person name="Kim J.H."/>
            <person name="Oh H.-M."/>
        </authorList>
    </citation>
    <scope>NUCLEOTIDE SEQUENCE [LARGE SCALE GENOMIC DNA]</scope>
    <source>
        <strain evidence="3">PAMC 26633</strain>
    </source>
</reference>
<evidence type="ECO:0000313" key="3">
    <source>
        <dbReference type="Proteomes" id="UP000214720"/>
    </source>
</evidence>
<dbReference type="Pfam" id="PF11871">
    <property type="entry name" value="DUF3391"/>
    <property type="match status" value="1"/>
</dbReference>
<dbReference type="SUPFAM" id="SSF109604">
    <property type="entry name" value="HD-domain/PDEase-like"/>
    <property type="match status" value="1"/>
</dbReference>
<sequence>MLKTVAVSSLRPGMFLHSVDRRWLDHPFWKNSFLLTAVDIEKIVAGGITSIVIDTDRGLSCSEDSLDEPVDPFDAGSSAVQAEDGQLLGTAVTTRAQLPRRQVGEEIEHARRLFESASNEMKGVFQQARMGRAVSGASMMPLVKSIAASVIRNPYALTSVARLKHHDGYTYMHSVAVCALMTALARELELDEPGVLEAGVAGLLHDLGKALMPLAVLNKPGKLSVEEFEVAKKHSYDGWHMLQSADVSVGVLEVALHHHEKINGGGYPHGLKDKAIPLLARMGAVCDVYDAVTSERPYKSSWHPTQALRSMASWDGQFDKTILAAFISTVGIYPVGSLVRLESGFLAVVLDQGSGSILAPTVKTFFSCKSNQPVFPQIVDLKKAKGADRIVAIEDPKQWNLPQLNDLWLNQTGPFA</sequence>
<dbReference type="InterPro" id="IPR037522">
    <property type="entry name" value="HD_GYP_dom"/>
</dbReference>
<dbReference type="SMART" id="SM00471">
    <property type="entry name" value="HDc"/>
    <property type="match status" value="1"/>
</dbReference>
<dbReference type="EMBL" id="MTHB01000229">
    <property type="protein sequence ID" value="OXC74145.1"/>
    <property type="molecule type" value="Genomic_DNA"/>
</dbReference>
<organism evidence="2 3">
    <name type="scientific">Caballeronia sordidicola</name>
    <name type="common">Burkholderia sordidicola</name>
    <dbReference type="NCBI Taxonomy" id="196367"/>
    <lineage>
        <taxon>Bacteria</taxon>
        <taxon>Pseudomonadati</taxon>
        <taxon>Pseudomonadota</taxon>
        <taxon>Betaproteobacteria</taxon>
        <taxon>Burkholderiales</taxon>
        <taxon>Burkholderiaceae</taxon>
        <taxon>Caballeronia</taxon>
    </lineage>
</organism>
<comment type="caution">
    <text evidence="2">The sequence shown here is derived from an EMBL/GenBank/DDBJ whole genome shotgun (WGS) entry which is preliminary data.</text>
</comment>
<gene>
    <name evidence="2" type="ORF">BSU04_33020</name>
</gene>
<dbReference type="InterPro" id="IPR021812">
    <property type="entry name" value="DUF3391"/>
</dbReference>
<dbReference type="InterPro" id="IPR006675">
    <property type="entry name" value="HDIG_dom"/>
</dbReference>
<proteinExistence type="predicted"/>
<protein>
    <submittedName>
        <fullName evidence="2">HDIG domain protein</fullName>
    </submittedName>
</protein>
<dbReference type="RefSeq" id="WP_089164190.1">
    <property type="nucleotide sequence ID" value="NZ_MTHB01000229.1"/>
</dbReference>
<accession>A0A226WSH8</accession>
<evidence type="ECO:0000313" key="2">
    <source>
        <dbReference type="EMBL" id="OXC74145.1"/>
    </source>
</evidence>
<dbReference type="CDD" id="cd00077">
    <property type="entry name" value="HDc"/>
    <property type="match status" value="1"/>
</dbReference>
<dbReference type="PANTHER" id="PTHR43155:SF2">
    <property type="entry name" value="CYCLIC DI-GMP PHOSPHODIESTERASE PA4108"/>
    <property type="match status" value="1"/>
</dbReference>
<dbReference type="PROSITE" id="PS51832">
    <property type="entry name" value="HD_GYP"/>
    <property type="match status" value="1"/>
</dbReference>
<name>A0A226WSH8_CABSO</name>
<evidence type="ECO:0000259" key="1">
    <source>
        <dbReference type="PROSITE" id="PS51832"/>
    </source>
</evidence>
<dbReference type="Gene3D" id="1.10.3210.10">
    <property type="entry name" value="Hypothetical protein af1432"/>
    <property type="match status" value="1"/>
</dbReference>
<dbReference type="AlphaFoldDB" id="A0A226WSH8"/>
<dbReference type="InterPro" id="IPR003607">
    <property type="entry name" value="HD/PDEase_dom"/>
</dbReference>